<dbReference type="PANTHER" id="PTHR10272">
    <property type="entry name" value="PLATELET-ACTIVATING FACTOR ACETYLHYDROLASE"/>
    <property type="match status" value="1"/>
</dbReference>
<keyword evidence="2 5" id="KW-0378">Hydrolase</keyword>
<keyword evidence="8" id="KW-1185">Reference proteome</keyword>
<protein>
    <recommendedName>
        <fullName evidence="1 5">1-alkyl-2-acetylglycerophosphocholine esterase</fullName>
        <ecNumber evidence="1 5">3.1.1.47</ecNumber>
    </recommendedName>
</protein>
<evidence type="ECO:0000256" key="5">
    <source>
        <dbReference type="PIRNR" id="PIRNR018169"/>
    </source>
</evidence>
<keyword evidence="4 5" id="KW-0443">Lipid metabolism</keyword>
<accession>E9G399</accession>
<proteinExistence type="predicted"/>
<keyword evidence="3 5" id="KW-0442">Lipid degradation</keyword>
<feature type="active site" description="Charge relay system" evidence="6">
    <location>
        <position position="322"/>
    </location>
</feature>
<evidence type="ECO:0000256" key="4">
    <source>
        <dbReference type="ARBA" id="ARBA00023098"/>
    </source>
</evidence>
<dbReference type="Proteomes" id="UP000000305">
    <property type="component" value="Unassembled WGS sequence"/>
</dbReference>
<dbReference type="AlphaFoldDB" id="E9G399"/>
<dbReference type="PANTHER" id="PTHR10272:SF0">
    <property type="entry name" value="PLATELET-ACTIVATING FACTOR ACETYLHYDROLASE"/>
    <property type="match status" value="1"/>
</dbReference>
<dbReference type="OrthoDB" id="2363873at2759"/>
<dbReference type="EMBL" id="GL732531">
    <property type="protein sequence ID" value="EFX85736.1"/>
    <property type="molecule type" value="Genomic_DNA"/>
</dbReference>
<sequence>MELPHSHDGKKHVPIPSGKYVVGCTDIMTGGPSKEDGCFLRVYYPSQIKDVYEHSSRWASWLPHQKYVEGYTIVLGMIPFFGKKLISWAFGNSYIPVVVDAELCNEQRFPVIVFSHGLTACRTAYSTFCSDISSHGFIVAAIEHRDGSACMTYSLETEQNSKGGLVESWIPYKPMQFEKDDMPFRQEQLEIRTRECSQTLDLLLKLNDGADIKHVLQATVDLGMFKGVMDLSMTVIAGHSFGSATLLRTLAADKRFKIGMAMDAWMWPLKDEIELAKSVEQPLLFINMEAFQTAPNLKAMKRFTVDADHTERRVVTLKGSVHKNQVDLPFLLPLYLRRLTGSHSVIDPLVAMELNNRLTLLYLSKHLGHPVDEDHSKLVVKHAEWYYEGIP</sequence>
<dbReference type="STRING" id="6669.E9G399"/>
<dbReference type="GO" id="GO:0016042">
    <property type="term" value="P:lipid catabolic process"/>
    <property type="evidence" value="ECO:0007669"/>
    <property type="project" value="UniProtKB-KW"/>
</dbReference>
<dbReference type="eggNOG" id="KOG3847">
    <property type="taxonomic scope" value="Eukaryota"/>
</dbReference>
<dbReference type="EC" id="3.1.1.47" evidence="1 5"/>
<evidence type="ECO:0000313" key="7">
    <source>
        <dbReference type="EMBL" id="EFX85736.1"/>
    </source>
</evidence>
<gene>
    <name evidence="7" type="ORF">DAPPUDRAFT_208600</name>
</gene>
<dbReference type="Pfam" id="PF03403">
    <property type="entry name" value="PAF-AH_p_II"/>
    <property type="match status" value="1"/>
</dbReference>
<dbReference type="KEGG" id="dpx:DAPPUDRAFT_208600"/>
<dbReference type="InterPro" id="IPR016715">
    <property type="entry name" value="PAF_acetylhydro_eukaryote"/>
</dbReference>
<dbReference type="HOGENOM" id="CLU_022501_0_0_1"/>
<dbReference type="PhylomeDB" id="E9G399"/>
<comment type="catalytic activity">
    <reaction evidence="5">
        <text>a 1-O-alkyl-2-acetyl-sn-glycero-3-phosphocholine + H2O = a 1-O-alkyl-sn-glycero-3-phosphocholine + acetate + H(+)</text>
        <dbReference type="Rhea" id="RHEA:17777"/>
        <dbReference type="ChEBI" id="CHEBI:15377"/>
        <dbReference type="ChEBI" id="CHEBI:15378"/>
        <dbReference type="ChEBI" id="CHEBI:30089"/>
        <dbReference type="ChEBI" id="CHEBI:30909"/>
        <dbReference type="ChEBI" id="CHEBI:36707"/>
        <dbReference type="EC" id="3.1.1.47"/>
    </reaction>
</comment>
<dbReference type="Gene3D" id="3.40.50.1820">
    <property type="entry name" value="alpha/beta hydrolase"/>
    <property type="match status" value="1"/>
</dbReference>
<evidence type="ECO:0000256" key="2">
    <source>
        <dbReference type="ARBA" id="ARBA00022801"/>
    </source>
</evidence>
<dbReference type="SUPFAM" id="SSF53474">
    <property type="entry name" value="alpha/beta-Hydrolases"/>
    <property type="match status" value="1"/>
</dbReference>
<dbReference type="InParanoid" id="E9G399"/>
<evidence type="ECO:0000313" key="8">
    <source>
        <dbReference type="Proteomes" id="UP000000305"/>
    </source>
</evidence>
<reference evidence="7 8" key="1">
    <citation type="journal article" date="2011" name="Science">
        <title>The ecoresponsive genome of Daphnia pulex.</title>
        <authorList>
            <person name="Colbourne J.K."/>
            <person name="Pfrender M.E."/>
            <person name="Gilbert D."/>
            <person name="Thomas W.K."/>
            <person name="Tucker A."/>
            <person name="Oakley T.H."/>
            <person name="Tokishita S."/>
            <person name="Aerts A."/>
            <person name="Arnold G.J."/>
            <person name="Basu M.K."/>
            <person name="Bauer D.J."/>
            <person name="Caceres C.E."/>
            <person name="Carmel L."/>
            <person name="Casola C."/>
            <person name="Choi J.H."/>
            <person name="Detter J.C."/>
            <person name="Dong Q."/>
            <person name="Dusheyko S."/>
            <person name="Eads B.D."/>
            <person name="Frohlich T."/>
            <person name="Geiler-Samerotte K.A."/>
            <person name="Gerlach D."/>
            <person name="Hatcher P."/>
            <person name="Jogdeo S."/>
            <person name="Krijgsveld J."/>
            <person name="Kriventseva E.V."/>
            <person name="Kultz D."/>
            <person name="Laforsch C."/>
            <person name="Lindquist E."/>
            <person name="Lopez J."/>
            <person name="Manak J.R."/>
            <person name="Muller J."/>
            <person name="Pangilinan J."/>
            <person name="Patwardhan R.P."/>
            <person name="Pitluck S."/>
            <person name="Pritham E.J."/>
            <person name="Rechtsteiner A."/>
            <person name="Rho M."/>
            <person name="Rogozin I.B."/>
            <person name="Sakarya O."/>
            <person name="Salamov A."/>
            <person name="Schaack S."/>
            <person name="Shapiro H."/>
            <person name="Shiga Y."/>
            <person name="Skalitzky C."/>
            <person name="Smith Z."/>
            <person name="Souvorov A."/>
            <person name="Sung W."/>
            <person name="Tang Z."/>
            <person name="Tsuchiya D."/>
            <person name="Tu H."/>
            <person name="Vos H."/>
            <person name="Wang M."/>
            <person name="Wolf Y.I."/>
            <person name="Yamagata H."/>
            <person name="Yamada T."/>
            <person name="Ye Y."/>
            <person name="Shaw J.R."/>
            <person name="Andrews J."/>
            <person name="Crease T.J."/>
            <person name="Tang H."/>
            <person name="Lucas S.M."/>
            <person name="Robertson H.M."/>
            <person name="Bork P."/>
            <person name="Koonin E.V."/>
            <person name="Zdobnov E.M."/>
            <person name="Grigoriev I.V."/>
            <person name="Lynch M."/>
            <person name="Boore J.L."/>
        </authorList>
    </citation>
    <scope>NUCLEOTIDE SEQUENCE [LARGE SCALE GENOMIC DNA]</scope>
</reference>
<dbReference type="GO" id="GO:0003847">
    <property type="term" value="F:1-alkyl-2-acetylglycerophosphocholine esterase activity"/>
    <property type="evidence" value="ECO:0000318"/>
    <property type="project" value="GO_Central"/>
</dbReference>
<feature type="active site" description="Nucleophile" evidence="6">
    <location>
        <position position="240"/>
    </location>
</feature>
<dbReference type="OMA" id="GSVHHNF"/>
<evidence type="ECO:0000256" key="6">
    <source>
        <dbReference type="PIRSR" id="PIRSR018169-1"/>
    </source>
</evidence>
<dbReference type="PIRSF" id="PIRSF018169">
    <property type="entry name" value="PAF_acetylhydrolase"/>
    <property type="match status" value="1"/>
</dbReference>
<name>E9G399_DAPPU</name>
<evidence type="ECO:0000256" key="3">
    <source>
        <dbReference type="ARBA" id="ARBA00022963"/>
    </source>
</evidence>
<dbReference type="InterPro" id="IPR029058">
    <property type="entry name" value="AB_hydrolase_fold"/>
</dbReference>
<organism evidence="7 8">
    <name type="scientific">Daphnia pulex</name>
    <name type="common">Water flea</name>
    <dbReference type="NCBI Taxonomy" id="6669"/>
    <lineage>
        <taxon>Eukaryota</taxon>
        <taxon>Metazoa</taxon>
        <taxon>Ecdysozoa</taxon>
        <taxon>Arthropoda</taxon>
        <taxon>Crustacea</taxon>
        <taxon>Branchiopoda</taxon>
        <taxon>Diplostraca</taxon>
        <taxon>Cladocera</taxon>
        <taxon>Anomopoda</taxon>
        <taxon>Daphniidae</taxon>
        <taxon>Daphnia</taxon>
    </lineage>
</organism>
<feature type="active site" description="Charge relay system" evidence="6">
    <location>
        <position position="263"/>
    </location>
</feature>
<evidence type="ECO:0000256" key="1">
    <source>
        <dbReference type="ARBA" id="ARBA00013201"/>
    </source>
</evidence>